<protein>
    <submittedName>
        <fullName evidence="2">Uncharacterized protein</fullName>
    </submittedName>
</protein>
<keyword evidence="1" id="KW-0732">Signal</keyword>
<feature type="chain" id="PRO_5045247960" evidence="1">
    <location>
        <begin position="24"/>
        <end position="148"/>
    </location>
</feature>
<dbReference type="RefSeq" id="WP_243066620.1">
    <property type="nucleotide sequence ID" value="NZ_JAIVFK010000004.1"/>
</dbReference>
<name>A0ABS9Z6A4_9HYPH</name>
<keyword evidence="3" id="KW-1185">Reference proteome</keyword>
<feature type="signal peptide" evidence="1">
    <location>
        <begin position="1"/>
        <end position="23"/>
    </location>
</feature>
<dbReference type="Proteomes" id="UP001139104">
    <property type="component" value="Unassembled WGS sequence"/>
</dbReference>
<evidence type="ECO:0000256" key="1">
    <source>
        <dbReference type="SAM" id="SignalP"/>
    </source>
</evidence>
<dbReference type="EMBL" id="JAIVFP010000001">
    <property type="protein sequence ID" value="MCI4682621.1"/>
    <property type="molecule type" value="Genomic_DNA"/>
</dbReference>
<reference evidence="2" key="1">
    <citation type="journal article" date="2022" name="ISME J.">
        <title>Identification of active gaseous-alkane degraders at natural gas seeps.</title>
        <authorList>
            <person name="Farhan Ul Haque M."/>
            <person name="Hernandez M."/>
            <person name="Crombie A.T."/>
            <person name="Murrell J.C."/>
        </authorList>
    </citation>
    <scope>NUCLEOTIDE SEQUENCE</scope>
    <source>
        <strain evidence="2">PC2</strain>
    </source>
</reference>
<gene>
    <name evidence="2" type="ORF">K2U94_07565</name>
</gene>
<organism evidence="2 3">
    <name type="scientific">Candidatus Rhodoblastus alkanivorans</name>
    <dbReference type="NCBI Taxonomy" id="2954117"/>
    <lineage>
        <taxon>Bacteria</taxon>
        <taxon>Pseudomonadati</taxon>
        <taxon>Pseudomonadota</taxon>
        <taxon>Alphaproteobacteria</taxon>
        <taxon>Hyphomicrobiales</taxon>
        <taxon>Rhodoblastaceae</taxon>
        <taxon>Rhodoblastus</taxon>
    </lineage>
</organism>
<comment type="caution">
    <text evidence="2">The sequence shown here is derived from an EMBL/GenBank/DDBJ whole genome shotgun (WGS) entry which is preliminary data.</text>
</comment>
<proteinExistence type="predicted"/>
<evidence type="ECO:0000313" key="2">
    <source>
        <dbReference type="EMBL" id="MCI4682621.1"/>
    </source>
</evidence>
<sequence length="148" mass="16412">MHLTRSAILAAAVLALCAGSASARPRERAEDFFTMNYDGRMPACDDGTSLYEISQRFATAEAFTFNSPLRMAAFTDIRQSGFRPNGSDFIPRRYCTAKVVFNDHSVRTMKYFIVESGGFMGFNRGVQFCVLGLDRYRAFSPDCDAAGP</sequence>
<accession>A0ABS9Z6A4</accession>
<evidence type="ECO:0000313" key="3">
    <source>
        <dbReference type="Proteomes" id="UP001139104"/>
    </source>
</evidence>